<proteinExistence type="predicted"/>
<dbReference type="Proteomes" id="UP001163603">
    <property type="component" value="Chromosome 2"/>
</dbReference>
<keyword evidence="2" id="KW-1185">Reference proteome</keyword>
<accession>A0ACC0ZCB4</accession>
<gene>
    <name evidence="1" type="ORF">Pint_16998</name>
</gene>
<evidence type="ECO:0000313" key="2">
    <source>
        <dbReference type="Proteomes" id="UP001163603"/>
    </source>
</evidence>
<comment type="caution">
    <text evidence="1">The sequence shown here is derived from an EMBL/GenBank/DDBJ whole genome shotgun (WGS) entry which is preliminary data.</text>
</comment>
<reference evidence="2" key="1">
    <citation type="journal article" date="2023" name="G3 (Bethesda)">
        <title>Genome assembly and association tests identify interacting loci associated with vigor, precocity, and sex in interspecific pistachio rootstocks.</title>
        <authorList>
            <person name="Palmer W."/>
            <person name="Jacygrad E."/>
            <person name="Sagayaradj S."/>
            <person name="Cavanaugh K."/>
            <person name="Han R."/>
            <person name="Bertier L."/>
            <person name="Beede B."/>
            <person name="Kafkas S."/>
            <person name="Golino D."/>
            <person name="Preece J."/>
            <person name="Michelmore R."/>
        </authorList>
    </citation>
    <scope>NUCLEOTIDE SEQUENCE [LARGE SCALE GENOMIC DNA]</scope>
</reference>
<name>A0ACC0ZCB4_9ROSI</name>
<organism evidence="1 2">
    <name type="scientific">Pistacia integerrima</name>
    <dbReference type="NCBI Taxonomy" id="434235"/>
    <lineage>
        <taxon>Eukaryota</taxon>
        <taxon>Viridiplantae</taxon>
        <taxon>Streptophyta</taxon>
        <taxon>Embryophyta</taxon>
        <taxon>Tracheophyta</taxon>
        <taxon>Spermatophyta</taxon>
        <taxon>Magnoliopsida</taxon>
        <taxon>eudicotyledons</taxon>
        <taxon>Gunneridae</taxon>
        <taxon>Pentapetalae</taxon>
        <taxon>rosids</taxon>
        <taxon>malvids</taxon>
        <taxon>Sapindales</taxon>
        <taxon>Anacardiaceae</taxon>
        <taxon>Pistacia</taxon>
    </lineage>
</organism>
<dbReference type="EMBL" id="CM047737">
    <property type="protein sequence ID" value="KAJ0049115.1"/>
    <property type="molecule type" value="Genomic_DNA"/>
</dbReference>
<protein>
    <submittedName>
        <fullName evidence="1">Uncharacterized protein</fullName>
    </submittedName>
</protein>
<evidence type="ECO:0000313" key="1">
    <source>
        <dbReference type="EMBL" id="KAJ0049115.1"/>
    </source>
</evidence>
<sequence length="303" mass="34891">MATQTGEKYRDAPIIGSFISEDVSKLKYLRLLNLCHIRFEVLPDFIGTLRHLRYLDLAWNYSLKKIPESFCELQNLHMLNLRGCRKLKKLPNNIRKMISLRYLETPTQEEILPENGIGCLSSLQYLHLRDCSNLLRLCEGIQGLKSLRTLYLRNCSVISLPNTIKYLTKLEMLVIWDCPDINLKMELQGQDCDLRLSLKKFIIHGLESLVDLPEVLLQASPNTLKFMAIRACERLEALPEWFQNLTSLEELEIATCPKLSSLPEGTEHLTSLKELKITNCPALVRRCRHDGSKIAHIPMVHLI</sequence>